<reference evidence="3 4" key="1">
    <citation type="submission" date="2019-08" db="EMBL/GenBank/DDBJ databases">
        <title>In-depth cultivation of the pig gut microbiome towards novel bacterial diversity and tailored functional studies.</title>
        <authorList>
            <person name="Wylensek D."/>
            <person name="Hitch T.C.A."/>
            <person name="Clavel T."/>
        </authorList>
    </citation>
    <scope>NUCLEOTIDE SEQUENCE [LARGE SCALE GENOMIC DNA]</scope>
    <source>
        <strain evidence="3 4">BL-389-WT-3D</strain>
    </source>
</reference>
<dbReference type="AlphaFoldDB" id="A0A844FBX6"/>
<feature type="transmembrane region" description="Helical" evidence="1">
    <location>
        <begin position="117"/>
        <end position="137"/>
    </location>
</feature>
<evidence type="ECO:0000313" key="4">
    <source>
        <dbReference type="Proteomes" id="UP000462363"/>
    </source>
</evidence>
<sequence>MTFLWLLEGIRTPFLDQLMQFITYFGQEIIIIAVICALYWCADKRFAYLLGFTYFTAGLCVQSLKITFRIPRPWVLNPDFHAVESAIPGATGYSFPSGHTQGATCLFFPLALKTRKFWTKFLCILAFLSIGFSRMYLGCHTPKDVLASMGISLLVSALIWHFQVFFLDDARHLKLIAAILAGLSLAVAAYSLTLMGNGTIEVKYAADCCKAAGAGLGFAIGWYVERTRLNFDTRTGNIWSQILKLAAGLAAALIIKEGFSLLFGSSILAKMMEYLILVLWVLVIYPYLFSKLLRRNV</sequence>
<keyword evidence="1" id="KW-0472">Membrane</keyword>
<feature type="transmembrane region" description="Helical" evidence="1">
    <location>
        <begin position="21"/>
        <end position="40"/>
    </location>
</feature>
<organism evidence="3 4">
    <name type="scientific">Clostridium scindens (strain JCM 10418 / VPI 12708)</name>
    <dbReference type="NCBI Taxonomy" id="29347"/>
    <lineage>
        <taxon>Bacteria</taxon>
        <taxon>Bacillati</taxon>
        <taxon>Bacillota</taxon>
        <taxon>Clostridia</taxon>
        <taxon>Lachnospirales</taxon>
        <taxon>Lachnospiraceae</taxon>
    </lineage>
</organism>
<gene>
    <name evidence="3" type="ORF">FYJ37_07880</name>
</gene>
<evidence type="ECO:0000313" key="3">
    <source>
        <dbReference type="EMBL" id="MSS40269.1"/>
    </source>
</evidence>
<evidence type="ECO:0000256" key="1">
    <source>
        <dbReference type="SAM" id="Phobius"/>
    </source>
</evidence>
<dbReference type="CDD" id="cd03392">
    <property type="entry name" value="PAP2_like_2"/>
    <property type="match status" value="1"/>
</dbReference>
<evidence type="ECO:0000259" key="2">
    <source>
        <dbReference type="SMART" id="SM00014"/>
    </source>
</evidence>
<dbReference type="SMART" id="SM00014">
    <property type="entry name" value="acidPPc"/>
    <property type="match status" value="1"/>
</dbReference>
<dbReference type="InterPro" id="IPR000326">
    <property type="entry name" value="PAP2/HPO"/>
</dbReference>
<dbReference type="PANTHER" id="PTHR14969">
    <property type="entry name" value="SPHINGOSINE-1-PHOSPHATE PHOSPHOHYDROLASE"/>
    <property type="match status" value="1"/>
</dbReference>
<dbReference type="InterPro" id="IPR036938">
    <property type="entry name" value="PAP2/HPO_sf"/>
</dbReference>
<dbReference type="Pfam" id="PF01569">
    <property type="entry name" value="PAP2"/>
    <property type="match status" value="1"/>
</dbReference>
<feature type="transmembrane region" description="Helical" evidence="1">
    <location>
        <begin position="173"/>
        <end position="192"/>
    </location>
</feature>
<feature type="transmembrane region" description="Helical" evidence="1">
    <location>
        <begin position="274"/>
        <end position="293"/>
    </location>
</feature>
<dbReference type="SUPFAM" id="SSF48317">
    <property type="entry name" value="Acid phosphatase/Vanadium-dependent haloperoxidase"/>
    <property type="match status" value="1"/>
</dbReference>
<dbReference type="Proteomes" id="UP000462363">
    <property type="component" value="Unassembled WGS sequence"/>
</dbReference>
<feature type="transmembrane region" description="Helical" evidence="1">
    <location>
        <begin position="245"/>
        <end position="268"/>
    </location>
</feature>
<dbReference type="Gene3D" id="1.20.144.10">
    <property type="entry name" value="Phosphatidic acid phosphatase type 2/haloperoxidase"/>
    <property type="match status" value="1"/>
</dbReference>
<keyword evidence="1" id="KW-0812">Transmembrane</keyword>
<feature type="domain" description="Phosphatidic acid phosphatase type 2/haloperoxidase" evidence="2">
    <location>
        <begin position="50"/>
        <end position="160"/>
    </location>
</feature>
<feature type="transmembrane region" description="Helical" evidence="1">
    <location>
        <begin position="46"/>
        <end position="64"/>
    </location>
</feature>
<dbReference type="RefSeq" id="WP_154322885.1">
    <property type="nucleotide sequence ID" value="NZ_CAUEXX010000016.1"/>
</dbReference>
<proteinExistence type="predicted"/>
<feature type="transmembrane region" description="Helical" evidence="1">
    <location>
        <begin position="149"/>
        <end position="166"/>
    </location>
</feature>
<name>A0A844FBX6_CLOSV</name>
<protein>
    <submittedName>
        <fullName evidence="3">Phosphatase PAP2 family protein</fullName>
    </submittedName>
</protein>
<keyword evidence="1" id="KW-1133">Transmembrane helix</keyword>
<dbReference type="EMBL" id="VUMB01000013">
    <property type="protein sequence ID" value="MSS40269.1"/>
    <property type="molecule type" value="Genomic_DNA"/>
</dbReference>
<dbReference type="PANTHER" id="PTHR14969:SF13">
    <property type="entry name" value="AT30094P"/>
    <property type="match status" value="1"/>
</dbReference>
<accession>A0A844FBX6</accession>
<comment type="caution">
    <text evidence="3">The sequence shown here is derived from an EMBL/GenBank/DDBJ whole genome shotgun (WGS) entry which is preliminary data.</text>
</comment>